<protein>
    <submittedName>
        <fullName evidence="1">Uncharacterized protein</fullName>
    </submittedName>
</protein>
<dbReference type="EMBL" id="AP031322">
    <property type="protein sequence ID" value="BFH73048.1"/>
    <property type="molecule type" value="Genomic_DNA"/>
</dbReference>
<name>A0AAT9GQ68_9CREN</name>
<dbReference type="GeneID" id="92353920"/>
<evidence type="ECO:0000313" key="1">
    <source>
        <dbReference type="EMBL" id="BFH73048.1"/>
    </source>
</evidence>
<gene>
    <name evidence="1" type="ORF">SJAV_09920</name>
</gene>
<dbReference type="AlphaFoldDB" id="A0AAT9GQ68"/>
<reference evidence="1" key="1">
    <citation type="submission" date="2024-03" db="EMBL/GenBank/DDBJ databases">
        <title>Complete genome sequence of Sulfurisphaera javensis strain KD-1.</title>
        <authorList>
            <person name="Sakai H."/>
            <person name="Nur N."/>
            <person name="Suwanto A."/>
            <person name="Kurosawa N."/>
        </authorList>
    </citation>
    <scope>NUCLEOTIDE SEQUENCE</scope>
    <source>
        <strain evidence="1">KD-1</strain>
    </source>
</reference>
<proteinExistence type="predicted"/>
<organism evidence="1">
    <name type="scientific">Sulfurisphaera javensis</name>
    <dbReference type="NCBI Taxonomy" id="2049879"/>
    <lineage>
        <taxon>Archaea</taxon>
        <taxon>Thermoproteota</taxon>
        <taxon>Thermoprotei</taxon>
        <taxon>Sulfolobales</taxon>
        <taxon>Sulfolobaceae</taxon>
        <taxon>Sulfurisphaera</taxon>
    </lineage>
</organism>
<dbReference type="RefSeq" id="WP_369611224.1">
    <property type="nucleotide sequence ID" value="NZ_AP031322.1"/>
</dbReference>
<dbReference type="KEGG" id="sjv:SJAV_09920"/>
<sequence>MKATLGFDFFIYAHRGYTGIRVREWYEGPLKFMWKKEINNHIRLAREKLPSYLVKLI</sequence>
<accession>A0AAT9GQ68</accession>